<comment type="catalytic activity">
    <reaction evidence="6">
        <text>GTP + H2O = GDP + phosphate + H(+)</text>
        <dbReference type="Rhea" id="RHEA:19669"/>
        <dbReference type="ChEBI" id="CHEBI:15377"/>
        <dbReference type="ChEBI" id="CHEBI:15378"/>
        <dbReference type="ChEBI" id="CHEBI:37565"/>
        <dbReference type="ChEBI" id="CHEBI:43474"/>
        <dbReference type="ChEBI" id="CHEBI:58189"/>
    </reaction>
    <physiologicalReaction direction="left-to-right" evidence="6">
        <dbReference type="Rhea" id="RHEA:19670"/>
    </physiologicalReaction>
</comment>
<dbReference type="Pfam" id="PF02492">
    <property type="entry name" value="cobW"/>
    <property type="match status" value="1"/>
</dbReference>
<dbReference type="AlphaFoldDB" id="A0A6A7Y3E2"/>
<dbReference type="InterPro" id="IPR036627">
    <property type="entry name" value="CobW-likC_sf"/>
</dbReference>
<dbReference type="Pfam" id="PF07683">
    <property type="entry name" value="CobW_C"/>
    <property type="match status" value="1"/>
</dbReference>
<keyword evidence="1" id="KW-0547">Nucleotide-binding</keyword>
<dbReference type="SMART" id="SM00833">
    <property type="entry name" value="CobW_C"/>
    <property type="match status" value="1"/>
</dbReference>
<sequence length="413" mass="44673">MSSEPDVAAGAPRAGRTPIPVTVLTGFLGAGKTTLLNRLLGDPALAHAAVIVNEFGEVGVDHLLVSAASDGIIELSNGCLCCTVRGELVSTLEDLLRGLDNGRIARLDRVVIETTGLADPAPVLHAIMLHPYLVMRFRLDGVVTVVDAVNGAETLDTHIEAVKQVAMADRIVVTKTDLAAERGLDVAALHARLAALNPAAPRLDAVRGEATLPALIDCGLYDPKTKIPDVARWLASEHYGPQGQGHHHDHHHDHDHGHHHHDHDHDDHHGHDDHAHGHHDHHHDVNRHDSRIRAFALTTERPVPMAALDMFLELLRAGHGPKLLRMKGIVCVAETPERPLVLHAVQHVLHPPVQLEAWPEGNRTTRLVFITCDLPEGFVRGLFDAFTGVVAPDRPDAAALIDNPLAVPGHRFG</sequence>
<evidence type="ECO:0000313" key="10">
    <source>
        <dbReference type="Proteomes" id="UP000332515"/>
    </source>
</evidence>
<dbReference type="Gene3D" id="3.30.1220.10">
    <property type="entry name" value="CobW-like, C-terminal domain"/>
    <property type="match status" value="1"/>
</dbReference>
<dbReference type="InterPro" id="IPR003495">
    <property type="entry name" value="CobW/HypB/UreG_nucleotide-bd"/>
</dbReference>
<evidence type="ECO:0000256" key="4">
    <source>
        <dbReference type="ARBA" id="ARBA00034320"/>
    </source>
</evidence>
<organism evidence="9 10">
    <name type="scientific">Segnochrobactrum spirostomi</name>
    <dbReference type="NCBI Taxonomy" id="2608987"/>
    <lineage>
        <taxon>Bacteria</taxon>
        <taxon>Pseudomonadati</taxon>
        <taxon>Pseudomonadota</taxon>
        <taxon>Alphaproteobacteria</taxon>
        <taxon>Hyphomicrobiales</taxon>
        <taxon>Segnochrobactraceae</taxon>
        <taxon>Segnochrobactrum</taxon>
    </lineage>
</organism>
<feature type="compositionally biased region" description="Basic residues" evidence="7">
    <location>
        <begin position="245"/>
        <end position="262"/>
    </location>
</feature>
<feature type="compositionally biased region" description="Basic and acidic residues" evidence="7">
    <location>
        <begin position="263"/>
        <end position="275"/>
    </location>
</feature>
<dbReference type="InterPro" id="IPR051316">
    <property type="entry name" value="Zinc-reg_GTPase_activator"/>
</dbReference>
<dbReference type="PANTHER" id="PTHR13748">
    <property type="entry name" value="COBW-RELATED"/>
    <property type="match status" value="1"/>
</dbReference>
<evidence type="ECO:0000256" key="2">
    <source>
        <dbReference type="ARBA" id="ARBA00022801"/>
    </source>
</evidence>
<evidence type="ECO:0000259" key="8">
    <source>
        <dbReference type="SMART" id="SM00833"/>
    </source>
</evidence>
<dbReference type="PANTHER" id="PTHR13748:SF62">
    <property type="entry name" value="COBW DOMAIN-CONTAINING PROTEIN"/>
    <property type="match status" value="1"/>
</dbReference>
<dbReference type="InterPro" id="IPR027417">
    <property type="entry name" value="P-loop_NTPase"/>
</dbReference>
<dbReference type="SUPFAM" id="SSF52540">
    <property type="entry name" value="P-loop containing nucleoside triphosphate hydrolases"/>
    <property type="match status" value="1"/>
</dbReference>
<protein>
    <submittedName>
        <fullName evidence="9">GTP-binding protein</fullName>
    </submittedName>
</protein>
<gene>
    <name evidence="9" type="ORF">F0357_09600</name>
</gene>
<dbReference type="InterPro" id="IPR011629">
    <property type="entry name" value="CobW-like_C"/>
</dbReference>
<dbReference type="GO" id="GO:0000166">
    <property type="term" value="F:nucleotide binding"/>
    <property type="evidence" value="ECO:0007669"/>
    <property type="project" value="UniProtKB-KW"/>
</dbReference>
<keyword evidence="2" id="KW-0378">Hydrolase</keyword>
<feature type="domain" description="CobW C-terminal" evidence="8">
    <location>
        <begin position="292"/>
        <end position="387"/>
    </location>
</feature>
<evidence type="ECO:0000256" key="7">
    <source>
        <dbReference type="SAM" id="MobiDB-lite"/>
    </source>
</evidence>
<keyword evidence="3" id="KW-0143">Chaperone</keyword>
<proteinExistence type="inferred from homology"/>
<dbReference type="SUPFAM" id="SSF90002">
    <property type="entry name" value="Hypothetical protein YjiA, C-terminal domain"/>
    <property type="match status" value="1"/>
</dbReference>
<comment type="caution">
    <text evidence="9">The sequence shown here is derived from an EMBL/GenBank/DDBJ whole genome shotgun (WGS) entry which is preliminary data.</text>
</comment>
<comment type="function">
    <text evidence="5">Zinc chaperone that directly transfers zinc cofactor to target proteins, thereby activating them. Zinc is transferred from the CXCC motif in the GTPase domain to the zinc binding site in target proteins in a process requiring GTP hydrolysis.</text>
</comment>
<dbReference type="CDD" id="cd03112">
    <property type="entry name" value="CobW-like"/>
    <property type="match status" value="1"/>
</dbReference>
<feature type="region of interest" description="Disordered" evidence="7">
    <location>
        <begin position="239"/>
        <end position="286"/>
    </location>
</feature>
<name>A0A6A7Y3E2_9HYPH</name>
<evidence type="ECO:0000313" key="9">
    <source>
        <dbReference type="EMBL" id="MQT12897.1"/>
    </source>
</evidence>
<accession>A0A6A7Y3E2</accession>
<evidence type="ECO:0000256" key="3">
    <source>
        <dbReference type="ARBA" id="ARBA00023186"/>
    </source>
</evidence>
<reference evidence="9 10" key="1">
    <citation type="submission" date="2019-09" db="EMBL/GenBank/DDBJ databases">
        <title>Segnochrobactrum spirostomi gen. nov., sp. nov., isolated from the ciliate Spirostomum cf. yagiui and description of a novel family, Segnochrobactraceae fam. nov. within the order Rhizobiales of the class Alphaproteobacteria.</title>
        <authorList>
            <person name="Akter S."/>
            <person name="Shazib S.U.A."/>
            <person name="Shin M.K."/>
        </authorList>
    </citation>
    <scope>NUCLEOTIDE SEQUENCE [LARGE SCALE GENOMIC DNA]</scope>
    <source>
        <strain evidence="9 10">Sp-1</strain>
    </source>
</reference>
<dbReference type="Gene3D" id="3.40.50.300">
    <property type="entry name" value="P-loop containing nucleotide triphosphate hydrolases"/>
    <property type="match status" value="1"/>
</dbReference>
<dbReference type="GO" id="GO:0005737">
    <property type="term" value="C:cytoplasm"/>
    <property type="evidence" value="ECO:0007669"/>
    <property type="project" value="TreeGrafter"/>
</dbReference>
<dbReference type="GO" id="GO:0016787">
    <property type="term" value="F:hydrolase activity"/>
    <property type="evidence" value="ECO:0007669"/>
    <property type="project" value="UniProtKB-KW"/>
</dbReference>
<dbReference type="Proteomes" id="UP000332515">
    <property type="component" value="Unassembled WGS sequence"/>
</dbReference>
<dbReference type="EMBL" id="VWNA01000001">
    <property type="protein sequence ID" value="MQT12897.1"/>
    <property type="molecule type" value="Genomic_DNA"/>
</dbReference>
<keyword evidence="10" id="KW-1185">Reference proteome</keyword>
<dbReference type="RefSeq" id="WP_153480300.1">
    <property type="nucleotide sequence ID" value="NZ_VWNA01000001.1"/>
</dbReference>
<comment type="similarity">
    <text evidence="4">Belongs to the SIMIBI class G3E GTPase family. ZNG1 subfamily.</text>
</comment>
<evidence type="ECO:0000256" key="6">
    <source>
        <dbReference type="ARBA" id="ARBA00049117"/>
    </source>
</evidence>
<evidence type="ECO:0000256" key="1">
    <source>
        <dbReference type="ARBA" id="ARBA00022741"/>
    </source>
</evidence>
<evidence type="ECO:0000256" key="5">
    <source>
        <dbReference type="ARBA" id="ARBA00045658"/>
    </source>
</evidence>